<feature type="region of interest" description="Disordered" evidence="1">
    <location>
        <begin position="1"/>
        <end position="30"/>
    </location>
</feature>
<dbReference type="AlphaFoldDB" id="A0A8H6J8Q8"/>
<evidence type="ECO:0000313" key="2">
    <source>
        <dbReference type="EMBL" id="KAF6808193.1"/>
    </source>
</evidence>
<organism evidence="2 3">
    <name type="scientific">Colletotrichum sojae</name>
    <dbReference type="NCBI Taxonomy" id="2175907"/>
    <lineage>
        <taxon>Eukaryota</taxon>
        <taxon>Fungi</taxon>
        <taxon>Dikarya</taxon>
        <taxon>Ascomycota</taxon>
        <taxon>Pezizomycotina</taxon>
        <taxon>Sordariomycetes</taxon>
        <taxon>Hypocreomycetidae</taxon>
        <taxon>Glomerellales</taxon>
        <taxon>Glomerellaceae</taxon>
        <taxon>Colletotrichum</taxon>
        <taxon>Colletotrichum orchidearum species complex</taxon>
    </lineage>
</organism>
<name>A0A8H6J8Q8_9PEZI</name>
<gene>
    <name evidence="2" type="ORF">CSOJ01_07702</name>
</gene>
<keyword evidence="3" id="KW-1185">Reference proteome</keyword>
<dbReference type="EMBL" id="WIGN01000122">
    <property type="protein sequence ID" value="KAF6808193.1"/>
    <property type="molecule type" value="Genomic_DNA"/>
</dbReference>
<proteinExistence type="predicted"/>
<sequence length="75" mass="8267">MRVVTPVDKPAPFLRSRPSSESTSTLRASPPTIAITKNRIQRLPMLGSVASMRLSLSIIPKTLHPVLNTHVMHAR</sequence>
<evidence type="ECO:0000313" key="3">
    <source>
        <dbReference type="Proteomes" id="UP000652219"/>
    </source>
</evidence>
<dbReference type="Proteomes" id="UP000652219">
    <property type="component" value="Unassembled WGS sequence"/>
</dbReference>
<protein>
    <submittedName>
        <fullName evidence="2">Uncharacterized protein</fullName>
    </submittedName>
</protein>
<comment type="caution">
    <text evidence="2">The sequence shown here is derived from an EMBL/GenBank/DDBJ whole genome shotgun (WGS) entry which is preliminary data.</text>
</comment>
<evidence type="ECO:0000256" key="1">
    <source>
        <dbReference type="SAM" id="MobiDB-lite"/>
    </source>
</evidence>
<feature type="compositionally biased region" description="Polar residues" evidence="1">
    <location>
        <begin position="17"/>
        <end position="27"/>
    </location>
</feature>
<reference evidence="2 3" key="1">
    <citation type="journal article" date="2020" name="Phytopathology">
        <title>Genome Sequence Resources of Colletotrichum truncatum, C. plurivorum, C. musicola, and C. sojae: Four Species Pathogenic to Soybean (Glycine max).</title>
        <authorList>
            <person name="Rogerio F."/>
            <person name="Boufleur T.R."/>
            <person name="Ciampi-Guillardi M."/>
            <person name="Sukno S.A."/>
            <person name="Thon M.R."/>
            <person name="Massola Junior N.S."/>
            <person name="Baroncelli R."/>
        </authorList>
    </citation>
    <scope>NUCLEOTIDE SEQUENCE [LARGE SCALE GENOMIC DNA]</scope>
    <source>
        <strain evidence="2 3">LFN0009</strain>
    </source>
</reference>
<accession>A0A8H6J8Q8</accession>